<organism evidence="2 3">
    <name type="scientific">Klebsormidium nitens</name>
    <name type="common">Green alga</name>
    <name type="synonym">Ulothrix nitens</name>
    <dbReference type="NCBI Taxonomy" id="105231"/>
    <lineage>
        <taxon>Eukaryota</taxon>
        <taxon>Viridiplantae</taxon>
        <taxon>Streptophyta</taxon>
        <taxon>Klebsormidiophyceae</taxon>
        <taxon>Klebsormidiales</taxon>
        <taxon>Klebsormidiaceae</taxon>
        <taxon>Klebsormidium</taxon>
    </lineage>
</organism>
<proteinExistence type="predicted"/>
<protein>
    <submittedName>
        <fullName evidence="2">Uncharacterized protein</fullName>
    </submittedName>
</protein>
<reference evidence="2 3" key="1">
    <citation type="journal article" date="2014" name="Nat. Commun.">
        <title>Klebsormidium flaccidum genome reveals primary factors for plant terrestrial adaptation.</title>
        <authorList>
            <person name="Hori K."/>
            <person name="Maruyama F."/>
            <person name="Fujisawa T."/>
            <person name="Togashi T."/>
            <person name="Yamamoto N."/>
            <person name="Seo M."/>
            <person name="Sato S."/>
            <person name="Yamada T."/>
            <person name="Mori H."/>
            <person name="Tajima N."/>
            <person name="Moriyama T."/>
            <person name="Ikeuchi M."/>
            <person name="Watanabe M."/>
            <person name="Wada H."/>
            <person name="Kobayashi K."/>
            <person name="Saito M."/>
            <person name="Masuda T."/>
            <person name="Sasaki-Sekimoto Y."/>
            <person name="Mashiguchi K."/>
            <person name="Awai K."/>
            <person name="Shimojima M."/>
            <person name="Masuda S."/>
            <person name="Iwai M."/>
            <person name="Nobusawa T."/>
            <person name="Narise T."/>
            <person name="Kondo S."/>
            <person name="Saito H."/>
            <person name="Sato R."/>
            <person name="Murakawa M."/>
            <person name="Ihara Y."/>
            <person name="Oshima-Yamada Y."/>
            <person name="Ohtaka K."/>
            <person name="Satoh M."/>
            <person name="Sonobe K."/>
            <person name="Ishii M."/>
            <person name="Ohtani R."/>
            <person name="Kanamori-Sato M."/>
            <person name="Honoki R."/>
            <person name="Miyazaki D."/>
            <person name="Mochizuki H."/>
            <person name="Umetsu J."/>
            <person name="Higashi K."/>
            <person name="Shibata D."/>
            <person name="Kamiya Y."/>
            <person name="Sato N."/>
            <person name="Nakamura Y."/>
            <person name="Tabata S."/>
            <person name="Ida S."/>
            <person name="Kurokawa K."/>
            <person name="Ohta H."/>
        </authorList>
    </citation>
    <scope>NUCLEOTIDE SEQUENCE [LARGE SCALE GENOMIC DNA]</scope>
    <source>
        <strain evidence="2 3">NIES-2285</strain>
    </source>
</reference>
<evidence type="ECO:0000256" key="1">
    <source>
        <dbReference type="SAM" id="Coils"/>
    </source>
</evidence>
<evidence type="ECO:0000313" key="2">
    <source>
        <dbReference type="EMBL" id="GAQ79548.1"/>
    </source>
</evidence>
<keyword evidence="1" id="KW-0175">Coiled coil</keyword>
<dbReference type="AlphaFoldDB" id="A0A1Y1HUL7"/>
<dbReference type="Proteomes" id="UP000054558">
    <property type="component" value="Unassembled WGS sequence"/>
</dbReference>
<sequence length="96" mass="10970">MQKKCSEQDDIIKILRKNLNGAQRDMLEAKREKEEAQSKERLKYQAEVGRLQSNVKSLEESKAELHEKLKNAEHEDAAQIKSASDALYADNLASKQ</sequence>
<name>A0A1Y1HUL7_KLENI</name>
<gene>
    <name evidence="2" type="ORF">KFL_000320460</name>
</gene>
<dbReference type="EMBL" id="DF236981">
    <property type="protein sequence ID" value="GAQ79548.1"/>
    <property type="molecule type" value="Genomic_DNA"/>
</dbReference>
<accession>A0A1Y1HUL7</accession>
<keyword evidence="3" id="KW-1185">Reference proteome</keyword>
<evidence type="ECO:0000313" key="3">
    <source>
        <dbReference type="Proteomes" id="UP000054558"/>
    </source>
</evidence>
<feature type="coiled-coil region" evidence="1">
    <location>
        <begin position="12"/>
        <end position="75"/>
    </location>
</feature>